<dbReference type="FunFam" id="3.30.565.10:FF:000006">
    <property type="entry name" value="Sensor histidine kinase WalK"/>
    <property type="match status" value="1"/>
</dbReference>
<feature type="domain" description="Histidine kinase" evidence="7">
    <location>
        <begin position="1"/>
        <end position="112"/>
    </location>
</feature>
<protein>
    <recommendedName>
        <fullName evidence="2">histidine kinase</fullName>
        <ecNumber evidence="2">2.7.13.3</ecNumber>
    </recommendedName>
</protein>
<evidence type="ECO:0000256" key="1">
    <source>
        <dbReference type="ARBA" id="ARBA00000085"/>
    </source>
</evidence>
<dbReference type="SMART" id="SM00387">
    <property type="entry name" value="HATPase_c"/>
    <property type="match status" value="1"/>
</dbReference>
<keyword evidence="5" id="KW-0418">Kinase</keyword>
<dbReference type="InterPro" id="IPR050736">
    <property type="entry name" value="Sensor_HK_Regulatory"/>
</dbReference>
<reference evidence="8" key="1">
    <citation type="journal article" date="2014" name="Front. Microbiol.">
        <title>High frequency of phylogenetically diverse reductive dehalogenase-homologous genes in deep subseafloor sedimentary metagenomes.</title>
        <authorList>
            <person name="Kawai M."/>
            <person name="Futagami T."/>
            <person name="Toyoda A."/>
            <person name="Takaki Y."/>
            <person name="Nishi S."/>
            <person name="Hori S."/>
            <person name="Arai W."/>
            <person name="Tsubouchi T."/>
            <person name="Morono Y."/>
            <person name="Uchiyama I."/>
            <person name="Ito T."/>
            <person name="Fujiyama A."/>
            <person name="Inagaki F."/>
            <person name="Takami H."/>
        </authorList>
    </citation>
    <scope>NUCLEOTIDE SEQUENCE</scope>
    <source>
        <strain evidence="8">Expedition CK06-06</strain>
    </source>
</reference>
<evidence type="ECO:0000259" key="7">
    <source>
        <dbReference type="PROSITE" id="PS50109"/>
    </source>
</evidence>
<proteinExistence type="predicted"/>
<dbReference type="Pfam" id="PF02518">
    <property type="entry name" value="HATPase_c"/>
    <property type="match status" value="1"/>
</dbReference>
<dbReference type="EC" id="2.7.13.3" evidence="2"/>
<keyword evidence="4" id="KW-0808">Transferase</keyword>
<dbReference type="InterPro" id="IPR036890">
    <property type="entry name" value="HATPase_C_sf"/>
</dbReference>
<dbReference type="PRINTS" id="PR00344">
    <property type="entry name" value="BCTRLSENSOR"/>
</dbReference>
<keyword evidence="6" id="KW-0902">Two-component regulatory system</keyword>
<gene>
    <name evidence="8" type="ORF">S06H3_53669</name>
</gene>
<dbReference type="InterPro" id="IPR004358">
    <property type="entry name" value="Sig_transdc_His_kin-like_C"/>
</dbReference>
<dbReference type="AlphaFoldDB" id="X1PPU0"/>
<dbReference type="InterPro" id="IPR005467">
    <property type="entry name" value="His_kinase_dom"/>
</dbReference>
<dbReference type="PANTHER" id="PTHR43711:SF1">
    <property type="entry name" value="HISTIDINE KINASE 1"/>
    <property type="match status" value="1"/>
</dbReference>
<accession>X1PPU0</accession>
<dbReference type="SUPFAM" id="SSF55874">
    <property type="entry name" value="ATPase domain of HSP90 chaperone/DNA topoisomerase II/histidine kinase"/>
    <property type="match status" value="1"/>
</dbReference>
<evidence type="ECO:0000256" key="3">
    <source>
        <dbReference type="ARBA" id="ARBA00022553"/>
    </source>
</evidence>
<sequence>MKIQNVIENLVENAIKFNDKKEKRVKISGHSVDDKFIQMEIADNGPGIPSEEHEKIFQKFYQVEEYFTGKVEGIGLGLPLAKRLVEVHGGKIWAESKLGEGSTFYFTLPKTE</sequence>
<evidence type="ECO:0000256" key="5">
    <source>
        <dbReference type="ARBA" id="ARBA00022777"/>
    </source>
</evidence>
<evidence type="ECO:0000256" key="2">
    <source>
        <dbReference type="ARBA" id="ARBA00012438"/>
    </source>
</evidence>
<keyword evidence="3" id="KW-0597">Phosphoprotein</keyword>
<name>X1PPU0_9ZZZZ</name>
<organism evidence="8">
    <name type="scientific">marine sediment metagenome</name>
    <dbReference type="NCBI Taxonomy" id="412755"/>
    <lineage>
        <taxon>unclassified sequences</taxon>
        <taxon>metagenomes</taxon>
        <taxon>ecological metagenomes</taxon>
    </lineage>
</organism>
<dbReference type="GO" id="GO:0000160">
    <property type="term" value="P:phosphorelay signal transduction system"/>
    <property type="evidence" value="ECO:0007669"/>
    <property type="project" value="UniProtKB-KW"/>
</dbReference>
<dbReference type="PROSITE" id="PS50109">
    <property type="entry name" value="HIS_KIN"/>
    <property type="match status" value="1"/>
</dbReference>
<dbReference type="InterPro" id="IPR003594">
    <property type="entry name" value="HATPase_dom"/>
</dbReference>
<dbReference type="Gene3D" id="3.30.565.10">
    <property type="entry name" value="Histidine kinase-like ATPase, C-terminal domain"/>
    <property type="match status" value="1"/>
</dbReference>
<comment type="catalytic activity">
    <reaction evidence="1">
        <text>ATP + protein L-histidine = ADP + protein N-phospho-L-histidine.</text>
        <dbReference type="EC" id="2.7.13.3"/>
    </reaction>
</comment>
<evidence type="ECO:0000313" key="8">
    <source>
        <dbReference type="EMBL" id="GAI57873.1"/>
    </source>
</evidence>
<dbReference type="EMBL" id="BARV01034237">
    <property type="protein sequence ID" value="GAI57873.1"/>
    <property type="molecule type" value="Genomic_DNA"/>
</dbReference>
<comment type="caution">
    <text evidence="8">The sequence shown here is derived from an EMBL/GenBank/DDBJ whole genome shotgun (WGS) entry which is preliminary data.</text>
</comment>
<dbReference type="GO" id="GO:0004673">
    <property type="term" value="F:protein histidine kinase activity"/>
    <property type="evidence" value="ECO:0007669"/>
    <property type="project" value="UniProtKB-EC"/>
</dbReference>
<evidence type="ECO:0000256" key="4">
    <source>
        <dbReference type="ARBA" id="ARBA00022679"/>
    </source>
</evidence>
<dbReference type="PANTHER" id="PTHR43711">
    <property type="entry name" value="TWO-COMPONENT HISTIDINE KINASE"/>
    <property type="match status" value="1"/>
</dbReference>
<evidence type="ECO:0000256" key="6">
    <source>
        <dbReference type="ARBA" id="ARBA00023012"/>
    </source>
</evidence>